<proteinExistence type="predicted"/>
<dbReference type="AlphaFoldDB" id="M1DIN7"/>
<keyword evidence="2" id="KW-0472">Membrane</keyword>
<organism evidence="3 4">
    <name type="scientific">Solanum tuberosum</name>
    <name type="common">Potato</name>
    <dbReference type="NCBI Taxonomy" id="4113"/>
    <lineage>
        <taxon>Eukaryota</taxon>
        <taxon>Viridiplantae</taxon>
        <taxon>Streptophyta</taxon>
        <taxon>Embryophyta</taxon>
        <taxon>Tracheophyta</taxon>
        <taxon>Spermatophyta</taxon>
        <taxon>Magnoliopsida</taxon>
        <taxon>eudicotyledons</taxon>
        <taxon>Gunneridae</taxon>
        <taxon>Pentapetalae</taxon>
        <taxon>asterids</taxon>
        <taxon>lamiids</taxon>
        <taxon>Solanales</taxon>
        <taxon>Solanaceae</taxon>
        <taxon>Solanoideae</taxon>
        <taxon>Solaneae</taxon>
        <taxon>Solanum</taxon>
    </lineage>
</organism>
<dbReference type="EnsemblPlants" id="PGSC0003DMT400089675">
    <property type="protein sequence ID" value="PGSC0003DMT400089675"/>
    <property type="gene ID" value="PGSC0003DMG400039246"/>
</dbReference>
<keyword evidence="2" id="KW-0812">Transmembrane</keyword>
<reference evidence="4" key="1">
    <citation type="journal article" date="2011" name="Nature">
        <title>Genome sequence and analysis of the tuber crop potato.</title>
        <authorList>
            <consortium name="The Potato Genome Sequencing Consortium"/>
        </authorList>
    </citation>
    <scope>NUCLEOTIDE SEQUENCE [LARGE SCALE GENOMIC DNA]</scope>
    <source>
        <strain evidence="4">cv. DM1-3 516 R44</strain>
    </source>
</reference>
<evidence type="ECO:0000313" key="4">
    <source>
        <dbReference type="Proteomes" id="UP000011115"/>
    </source>
</evidence>
<dbReference type="InParanoid" id="M1DIN7"/>
<feature type="region of interest" description="Disordered" evidence="1">
    <location>
        <begin position="40"/>
        <end position="66"/>
    </location>
</feature>
<evidence type="ECO:0000313" key="3">
    <source>
        <dbReference type="EnsemblPlants" id="PGSC0003DMT400089675"/>
    </source>
</evidence>
<name>M1DIN7_SOLTU</name>
<keyword evidence="4" id="KW-1185">Reference proteome</keyword>
<evidence type="ECO:0000256" key="1">
    <source>
        <dbReference type="SAM" id="MobiDB-lite"/>
    </source>
</evidence>
<keyword evidence="2" id="KW-1133">Transmembrane helix</keyword>
<dbReference type="PaxDb" id="4113-PGSC0003DMT400089675"/>
<evidence type="ECO:0000256" key="2">
    <source>
        <dbReference type="SAM" id="Phobius"/>
    </source>
</evidence>
<dbReference type="HOGENOM" id="CLU_2282419_0_0_1"/>
<accession>M1DIN7</accession>
<sequence length="102" mass="11344">MCKKMAKAKTTSGWRTGWRSAPLVITLQTSTIGTSRVCPSKSIIPPPNASNIDSQDDVTLSEPRDQSSSEAYYVRVTYYSSHSISVILFLALRALQVTFWWG</sequence>
<dbReference type="Gramene" id="PGSC0003DMT400089675">
    <property type="protein sequence ID" value="PGSC0003DMT400089675"/>
    <property type="gene ID" value="PGSC0003DMG400039246"/>
</dbReference>
<reference evidence="3" key="2">
    <citation type="submission" date="2015-06" db="UniProtKB">
        <authorList>
            <consortium name="EnsemblPlants"/>
        </authorList>
    </citation>
    <scope>IDENTIFICATION</scope>
    <source>
        <strain evidence="3">DM1-3 516 R44</strain>
    </source>
</reference>
<dbReference type="Proteomes" id="UP000011115">
    <property type="component" value="Unassembled WGS sequence"/>
</dbReference>
<feature type="transmembrane region" description="Helical" evidence="2">
    <location>
        <begin position="83"/>
        <end position="101"/>
    </location>
</feature>
<protein>
    <submittedName>
        <fullName evidence="3">Uncharacterized protein</fullName>
    </submittedName>
</protein>